<name>A0A8S5TJG5_9CAUD</name>
<sequence>MTNNEIIFETVRATFTAAQLADLVRATYTADQIAARRAATVITADGETPEAAEQIFLALLAADTFHTFAEWKRLGYSIKKGEHAALTCQLWKYTDKPGRAARAAAEANGTDTPETDPHFYLAKSHLFHALQVDKTKA</sequence>
<evidence type="ECO:0000313" key="1">
    <source>
        <dbReference type="EMBL" id="DAF62930.1"/>
    </source>
</evidence>
<protein>
    <submittedName>
        <fullName evidence="1">Uncharacterized protein</fullName>
    </submittedName>
</protein>
<accession>A0A8S5TJG5</accession>
<proteinExistence type="predicted"/>
<reference evidence="1" key="1">
    <citation type="journal article" date="2021" name="Proc. Natl. Acad. Sci. U.S.A.">
        <title>A Catalog of Tens of Thousands of Viruses from Human Metagenomes Reveals Hidden Associations with Chronic Diseases.</title>
        <authorList>
            <person name="Tisza M.J."/>
            <person name="Buck C.B."/>
        </authorList>
    </citation>
    <scope>NUCLEOTIDE SEQUENCE</scope>
    <source>
        <strain evidence="1">Ctu3532</strain>
    </source>
</reference>
<dbReference type="EMBL" id="BK032830">
    <property type="protein sequence ID" value="DAF62930.1"/>
    <property type="molecule type" value="Genomic_DNA"/>
</dbReference>
<organism evidence="1">
    <name type="scientific">Caudovirales sp. ctu3532</name>
    <dbReference type="NCBI Taxonomy" id="2827639"/>
    <lineage>
        <taxon>Viruses</taxon>
        <taxon>Duplodnaviria</taxon>
        <taxon>Heunggongvirae</taxon>
        <taxon>Uroviricota</taxon>
        <taxon>Caudoviricetes</taxon>
    </lineage>
</organism>